<dbReference type="EMBL" id="JADEWL010000238">
    <property type="protein sequence ID" value="MBE9217017.1"/>
    <property type="molecule type" value="Genomic_DNA"/>
</dbReference>
<evidence type="ECO:0000256" key="1">
    <source>
        <dbReference type="SAM" id="MobiDB-lite"/>
    </source>
</evidence>
<gene>
    <name evidence="2" type="ORF">IQ247_30930</name>
</gene>
<dbReference type="AlphaFoldDB" id="A0A8J7K8D4"/>
<comment type="caution">
    <text evidence="2">The sequence shown here is derived from an EMBL/GenBank/DDBJ whole genome shotgun (WGS) entry which is preliminary data.</text>
</comment>
<protein>
    <submittedName>
        <fullName evidence="2">Uncharacterized protein</fullName>
    </submittedName>
</protein>
<evidence type="ECO:0000313" key="3">
    <source>
        <dbReference type="Proteomes" id="UP000620559"/>
    </source>
</evidence>
<feature type="region of interest" description="Disordered" evidence="1">
    <location>
        <begin position="39"/>
        <end position="59"/>
    </location>
</feature>
<feature type="compositionally biased region" description="Polar residues" evidence="1">
    <location>
        <begin position="46"/>
        <end position="57"/>
    </location>
</feature>
<proteinExistence type="predicted"/>
<dbReference type="Proteomes" id="UP000620559">
    <property type="component" value="Unassembled WGS sequence"/>
</dbReference>
<keyword evidence="3" id="KW-1185">Reference proteome</keyword>
<dbReference type="RefSeq" id="WP_193925975.1">
    <property type="nucleotide sequence ID" value="NZ_JADEWL010000238.1"/>
</dbReference>
<name>A0A8J7K8D4_9CYAN</name>
<evidence type="ECO:0000313" key="2">
    <source>
        <dbReference type="EMBL" id="MBE9217017.1"/>
    </source>
</evidence>
<accession>A0A8J7K8D4</accession>
<sequence>MPTGLKHDDSQTSITNNEEIKELHKKIEQLHKQVEELQTENKELHNQLQKSSVSDSQLPDLEKLKTKVLNKMKVGGQSTAGKTLDAFIKELKSWKQA</sequence>
<organism evidence="2 3">
    <name type="scientific">Plectonema cf. radiosum LEGE 06105</name>
    <dbReference type="NCBI Taxonomy" id="945769"/>
    <lineage>
        <taxon>Bacteria</taxon>
        <taxon>Bacillati</taxon>
        <taxon>Cyanobacteriota</taxon>
        <taxon>Cyanophyceae</taxon>
        <taxon>Oscillatoriophycideae</taxon>
        <taxon>Oscillatoriales</taxon>
        <taxon>Microcoleaceae</taxon>
        <taxon>Plectonema</taxon>
    </lineage>
</organism>
<reference evidence="2" key="1">
    <citation type="submission" date="2020-10" db="EMBL/GenBank/DDBJ databases">
        <authorList>
            <person name="Castelo-Branco R."/>
            <person name="Eusebio N."/>
            <person name="Adriana R."/>
            <person name="Vieira A."/>
            <person name="Brugerolle De Fraissinette N."/>
            <person name="Rezende De Castro R."/>
            <person name="Schneider M.P."/>
            <person name="Vasconcelos V."/>
            <person name="Leao P.N."/>
        </authorList>
    </citation>
    <scope>NUCLEOTIDE SEQUENCE</scope>
    <source>
        <strain evidence="2">LEGE 06105</strain>
    </source>
</reference>